<keyword evidence="2" id="KW-0786">Thiamine pyrophosphate</keyword>
<dbReference type="SUPFAM" id="SSF52518">
    <property type="entry name" value="Thiamin diphosphate-binding fold (THDP-binding)"/>
    <property type="match status" value="2"/>
</dbReference>
<keyword evidence="7" id="KW-1185">Reference proteome</keyword>
<dbReference type="NCBIfam" id="TIGR03297">
    <property type="entry name" value="Ppyr-DeCO2ase"/>
    <property type="match status" value="1"/>
</dbReference>
<dbReference type="OrthoDB" id="9785953at2"/>
<dbReference type="GO" id="GO:0030976">
    <property type="term" value="F:thiamine pyrophosphate binding"/>
    <property type="evidence" value="ECO:0007669"/>
    <property type="project" value="InterPro"/>
</dbReference>
<proteinExistence type="predicted"/>
<evidence type="ECO:0000259" key="4">
    <source>
        <dbReference type="Pfam" id="PF02775"/>
    </source>
</evidence>
<dbReference type="Pfam" id="PF02775">
    <property type="entry name" value="TPP_enzyme_C"/>
    <property type="match status" value="1"/>
</dbReference>
<dbReference type="InterPro" id="IPR029061">
    <property type="entry name" value="THDP-binding"/>
</dbReference>
<dbReference type="GO" id="GO:0032923">
    <property type="term" value="P:organic phosphonate biosynthetic process"/>
    <property type="evidence" value="ECO:0007669"/>
    <property type="project" value="InterPro"/>
</dbReference>
<dbReference type="InterPro" id="IPR012001">
    <property type="entry name" value="Thiamin_PyroP_enz_TPP-bd_dom"/>
</dbReference>
<evidence type="ECO:0000313" key="6">
    <source>
        <dbReference type="EMBL" id="AEB99530.1"/>
    </source>
</evidence>
<sequence length="372" mass="40033">MQATEFLDILGADFFVGVPDSQLRALCDALMERYGNHAPHVIAANEGTAAGIAAGHYLATGRSPLVYLQNSGEGNIVNALASLLHEKAYAIPLIFVIGWRGEPGVKDEPQHAYQGEVTLPLLELLQVEHFVLAKETRGEDVSDAMERFRSSLENGRSVAFVVRKGALTHDTKVSYKNGYALRREEAIRTILDAADESDVFVSTTGKASRELFELREERGEGHERDFLTIGSMGHSSSIALGIALEKKGRRTWCLDGDGAFLMHMGAAAVIAAAKPSNFCHVVLNNEAHESVGGMPTAASSIDFPALARALGYAAARRAKDGEELAAALEEMKGQAGPCFLEVRCAVGSRADLGRPTIPPKANKLAMMRFLSL</sequence>
<dbReference type="KEGG" id="ssg:Selsp_0558"/>
<dbReference type="EC" id="4.1.1.82" evidence="6"/>
<dbReference type="Gene3D" id="3.40.50.970">
    <property type="match status" value="2"/>
</dbReference>
<dbReference type="CDD" id="cd07035">
    <property type="entry name" value="TPP_PYR_POX_like"/>
    <property type="match status" value="1"/>
</dbReference>
<organism evidence="6 7">
    <name type="scientific">Selenomonas sputigena (strain ATCC 35185 / DSM 20758 / CCUG 44933 / VPI D19B-28)</name>
    <dbReference type="NCBI Taxonomy" id="546271"/>
    <lineage>
        <taxon>Bacteria</taxon>
        <taxon>Bacillati</taxon>
        <taxon>Bacillota</taxon>
        <taxon>Negativicutes</taxon>
        <taxon>Selenomonadales</taxon>
        <taxon>Selenomonadaceae</taxon>
        <taxon>Selenomonas</taxon>
    </lineage>
</organism>
<reference evidence="6 7" key="1">
    <citation type="submission" date="2011-04" db="EMBL/GenBank/DDBJ databases">
        <title>The complete genome of Selenomonas sputigena DSM 20758.</title>
        <authorList>
            <consortium name="US DOE Joint Genome Institute (JGI-PGF)"/>
            <person name="Lucas S."/>
            <person name="Copeland A."/>
            <person name="Lapidus A."/>
            <person name="Bruce D."/>
            <person name="Goodwin L."/>
            <person name="Pitluck S."/>
            <person name="Peters L."/>
            <person name="Kyrpides N."/>
            <person name="Mavromatis K."/>
            <person name="Ivanova N."/>
            <person name="Ovchinnikova G."/>
            <person name="Teshima H."/>
            <person name="Detter J.C."/>
            <person name="Tapia R."/>
            <person name="Han C."/>
            <person name="Land M."/>
            <person name="Hauser L."/>
            <person name="Markowitz V."/>
            <person name="Cheng J.-F."/>
            <person name="Hugenholtz P."/>
            <person name="Woyke T."/>
            <person name="Wu D."/>
            <person name="Gronow S."/>
            <person name="Wellnitz S."/>
            <person name="Schneider S."/>
            <person name="Klenk H.-P."/>
            <person name="Eisen J.A."/>
        </authorList>
    </citation>
    <scope>NUCLEOTIDE SEQUENCE [LARGE SCALE GENOMIC DNA]</scope>
    <source>
        <strain evidence="7">ATCC 35185 / DSM 20758 / VPI D19B-28</strain>
    </source>
</reference>
<dbReference type="CDD" id="cd03371">
    <property type="entry name" value="TPP_PpyrDC"/>
    <property type="match status" value="1"/>
</dbReference>
<keyword evidence="1" id="KW-0210">Decarboxylase</keyword>
<evidence type="ECO:0000259" key="5">
    <source>
        <dbReference type="Pfam" id="PF02776"/>
    </source>
</evidence>
<dbReference type="EMBL" id="CP002637">
    <property type="protein sequence ID" value="AEB99530.1"/>
    <property type="molecule type" value="Genomic_DNA"/>
</dbReference>
<accession>F4EYX3</accession>
<dbReference type="GO" id="GO:0033980">
    <property type="term" value="F:phosphonopyruvate decarboxylase activity"/>
    <property type="evidence" value="ECO:0007669"/>
    <property type="project" value="UniProtKB-EC"/>
</dbReference>
<name>F4EYX3_SELS3</name>
<dbReference type="Proteomes" id="UP000011124">
    <property type="component" value="Chromosome"/>
</dbReference>
<gene>
    <name evidence="6" type="ordered locus">Selsp_0558</name>
</gene>
<dbReference type="HOGENOM" id="CLU_042853_1_0_9"/>
<feature type="domain" description="Thiamine pyrophosphate enzyme TPP-binding" evidence="4">
    <location>
        <begin position="228"/>
        <end position="342"/>
    </location>
</feature>
<dbReference type="InterPro" id="IPR011766">
    <property type="entry name" value="TPP_enzyme_TPP-bd"/>
</dbReference>
<feature type="domain" description="Thiamine pyrophosphate enzyme N-terminal TPP-binding" evidence="5">
    <location>
        <begin position="6"/>
        <end position="117"/>
    </location>
</feature>
<dbReference type="PANTHER" id="PTHR42818">
    <property type="entry name" value="SULFOPYRUVATE DECARBOXYLASE SUBUNIT ALPHA"/>
    <property type="match status" value="1"/>
</dbReference>
<dbReference type="InterPro" id="IPR017684">
    <property type="entry name" value="Phosphono-pyrv_decarboxylase"/>
</dbReference>
<evidence type="ECO:0000256" key="2">
    <source>
        <dbReference type="ARBA" id="ARBA00023052"/>
    </source>
</evidence>
<dbReference type="PANTHER" id="PTHR42818:SF1">
    <property type="entry name" value="SULFOPYRUVATE DECARBOXYLASE"/>
    <property type="match status" value="1"/>
</dbReference>
<keyword evidence="3 6" id="KW-0456">Lyase</keyword>
<evidence type="ECO:0000256" key="1">
    <source>
        <dbReference type="ARBA" id="ARBA00022793"/>
    </source>
</evidence>
<dbReference type="InterPro" id="IPR051818">
    <property type="entry name" value="TPP_dependent_decarboxylase"/>
</dbReference>
<dbReference type="Pfam" id="PF02776">
    <property type="entry name" value="TPP_enzyme_N"/>
    <property type="match status" value="1"/>
</dbReference>
<protein>
    <submittedName>
        <fullName evidence="6">Phosphonopyruvate decarboxylase</fullName>
        <ecNumber evidence="6">4.1.1.82</ecNumber>
    </submittedName>
</protein>
<evidence type="ECO:0000256" key="3">
    <source>
        <dbReference type="ARBA" id="ARBA00023239"/>
    </source>
</evidence>
<evidence type="ECO:0000313" key="7">
    <source>
        <dbReference type="Proteomes" id="UP000011124"/>
    </source>
</evidence>
<dbReference type="RefSeq" id="WP_013740613.1">
    <property type="nucleotide sequence ID" value="NC_015437.1"/>
</dbReference>
<dbReference type="AlphaFoldDB" id="F4EYX3"/>